<comment type="subunit">
    <text evidence="9">Part of the signal recognition particle protein translocation system, which is composed of SRP and FtsY.</text>
</comment>
<protein>
    <recommendedName>
        <fullName evidence="9">Signal recognition particle protein</fullName>
        <ecNumber evidence="9">3.6.5.4</ecNumber>
    </recommendedName>
    <alternativeName>
        <fullName evidence="9">Fifty-four homolog</fullName>
    </alternativeName>
</protein>
<reference evidence="11 12" key="1">
    <citation type="submission" date="2015-02" db="EMBL/GenBank/DDBJ databases">
        <title>Single-cell genomics of uncultivated deep-branching MTB reveals a conserved set of magnetosome genes.</title>
        <authorList>
            <person name="Kolinko S."/>
            <person name="Richter M."/>
            <person name="Glockner F.O."/>
            <person name="Brachmann A."/>
            <person name="Schuler D."/>
        </authorList>
    </citation>
    <scope>NUCLEOTIDE SEQUENCE [LARGE SCALE GENOMIC DNA]</scope>
    <source>
        <strain evidence="11">TM-1</strain>
    </source>
</reference>
<evidence type="ECO:0000256" key="9">
    <source>
        <dbReference type="HAMAP-Rule" id="MF_00306"/>
    </source>
</evidence>
<dbReference type="SUPFAM" id="SSF52540">
    <property type="entry name" value="P-loop containing nucleoside triphosphate hydrolases"/>
    <property type="match status" value="1"/>
</dbReference>
<dbReference type="NCBIfam" id="TIGR00959">
    <property type="entry name" value="ffh"/>
    <property type="match status" value="1"/>
</dbReference>
<dbReference type="PATRIC" id="fig|29290.4.peg.5592"/>
<evidence type="ECO:0000256" key="1">
    <source>
        <dbReference type="ARBA" id="ARBA00005450"/>
    </source>
</evidence>
<keyword evidence="2 9" id="KW-0547">Nucleotide-binding</keyword>
<keyword evidence="5 9" id="KW-0342">GTP-binding</keyword>
<dbReference type="CDD" id="cd18539">
    <property type="entry name" value="SRP_G"/>
    <property type="match status" value="1"/>
</dbReference>
<keyword evidence="9" id="KW-0963">Cytoplasm</keyword>
<evidence type="ECO:0000256" key="3">
    <source>
        <dbReference type="ARBA" id="ARBA00022801"/>
    </source>
</evidence>
<keyword evidence="6 9" id="KW-0733">Signal recognition particle</keyword>
<evidence type="ECO:0000313" key="11">
    <source>
        <dbReference type="EMBL" id="KJU83590.1"/>
    </source>
</evidence>
<feature type="binding site" evidence="9">
    <location>
        <begin position="107"/>
        <end position="114"/>
    </location>
    <ligand>
        <name>GTP</name>
        <dbReference type="ChEBI" id="CHEBI:37565"/>
    </ligand>
</feature>
<keyword evidence="4 9" id="KW-0694">RNA-binding</keyword>
<dbReference type="InterPro" id="IPR027417">
    <property type="entry name" value="P-loop_NTPase"/>
</dbReference>
<dbReference type="GO" id="GO:0006614">
    <property type="term" value="P:SRP-dependent cotranslational protein targeting to membrane"/>
    <property type="evidence" value="ECO:0007669"/>
    <property type="project" value="InterPro"/>
</dbReference>
<dbReference type="InterPro" id="IPR042101">
    <property type="entry name" value="SRP54_N_sf"/>
</dbReference>
<dbReference type="SMART" id="SM00962">
    <property type="entry name" value="SRP54"/>
    <property type="match status" value="1"/>
</dbReference>
<comment type="caution">
    <text evidence="11">The sequence shown here is derived from an EMBL/GenBank/DDBJ whole genome shotgun (WGS) entry which is preliminary data.</text>
</comment>
<dbReference type="SMART" id="SM00963">
    <property type="entry name" value="SRP54_N"/>
    <property type="match status" value="1"/>
</dbReference>
<dbReference type="Pfam" id="PF02881">
    <property type="entry name" value="SRP54_N"/>
    <property type="match status" value="1"/>
</dbReference>
<dbReference type="HAMAP" id="MF_00306">
    <property type="entry name" value="SRP54"/>
    <property type="match status" value="1"/>
</dbReference>
<dbReference type="PROSITE" id="PS00300">
    <property type="entry name" value="SRP54"/>
    <property type="match status" value="1"/>
</dbReference>
<dbReference type="GO" id="GO:0008312">
    <property type="term" value="F:7S RNA binding"/>
    <property type="evidence" value="ECO:0007669"/>
    <property type="project" value="InterPro"/>
</dbReference>
<dbReference type="AlphaFoldDB" id="A0A0F3GNS5"/>
<proteinExistence type="inferred from homology"/>
<dbReference type="InterPro" id="IPR004125">
    <property type="entry name" value="Signal_recog_particle_SRP54_M"/>
</dbReference>
<sequence>MFNSLSEKLDSVLKKLKGKGVLNSQDIDVAMKEIRLALLEADVNFKVVKGFVERVKDKAVGNEVLESLTPGQQVVKIVHDELCVLLGSDNERIHLSPNPPTVLMMIGLHGCGKTTTAAKLAKHYKAQGRRPMLVAADLQRPAAIDQLITLGKQIDVPVFFSKEEKNPVVVCNNALSEARREARDLVILDTAGRLHIDDALMTELKSVKDSAKPRETLFVADAMTGQDAVNIAKAFGEKIGIDGIILTKMDGDARGGAALSIREVTGKPIKFIGMGEKIDMLEPFYPQRVASRILGMGDVMSFIEKAQQSFDEREAESLKNKILGDGFTLDDLKEQLKKIRSMGPIENLLSMIPGMNKQMKGINVDEKQFVKIEAIINSMTRKERSNPQILNGSRKIRIATGSGTDVSEVNRLLKQYKDMKKMMKMFKGKKGFKLPNILPF</sequence>
<evidence type="ECO:0000256" key="2">
    <source>
        <dbReference type="ARBA" id="ARBA00022741"/>
    </source>
</evidence>
<feature type="domain" description="SRP54-type proteins GTP-binding" evidence="10">
    <location>
        <begin position="268"/>
        <end position="281"/>
    </location>
</feature>
<dbReference type="GO" id="GO:0005525">
    <property type="term" value="F:GTP binding"/>
    <property type="evidence" value="ECO:0007669"/>
    <property type="project" value="UniProtKB-UniRule"/>
</dbReference>
<dbReference type="FunFam" id="3.40.50.300:FF:000022">
    <property type="entry name" value="Signal recognition particle 54 kDa subunit"/>
    <property type="match status" value="1"/>
</dbReference>
<dbReference type="InterPro" id="IPR013822">
    <property type="entry name" value="Signal_recog_particl_SRP54_hlx"/>
</dbReference>
<comment type="domain">
    <text evidence="9">Composed of three domains: the N-terminal N domain, which is responsible for interactions with the ribosome, the central G domain, which binds GTP, and the C-terminal M domain, which binds the RNA and the signal sequence of the RNC.</text>
</comment>
<dbReference type="InterPro" id="IPR004780">
    <property type="entry name" value="SRP"/>
</dbReference>
<dbReference type="InterPro" id="IPR003593">
    <property type="entry name" value="AAA+_ATPase"/>
</dbReference>
<dbReference type="PANTHER" id="PTHR11564">
    <property type="entry name" value="SIGNAL RECOGNITION PARTICLE 54K PROTEIN SRP54"/>
    <property type="match status" value="1"/>
</dbReference>
<evidence type="ECO:0000256" key="5">
    <source>
        <dbReference type="ARBA" id="ARBA00023134"/>
    </source>
</evidence>
<comment type="similarity">
    <text evidence="1 9">Belongs to the GTP-binding SRP family. SRP54 subfamily.</text>
</comment>
<name>A0A0F3GNS5_9BACT</name>
<evidence type="ECO:0000256" key="8">
    <source>
        <dbReference type="ARBA" id="ARBA00048027"/>
    </source>
</evidence>
<dbReference type="Pfam" id="PF00448">
    <property type="entry name" value="SRP54"/>
    <property type="match status" value="1"/>
</dbReference>
<dbReference type="Pfam" id="PF02978">
    <property type="entry name" value="SRP_SPB"/>
    <property type="match status" value="1"/>
</dbReference>
<dbReference type="InterPro" id="IPR036891">
    <property type="entry name" value="Signal_recog_part_SRP54_M_sf"/>
</dbReference>
<keyword evidence="12" id="KW-1185">Reference proteome</keyword>
<dbReference type="InterPro" id="IPR022941">
    <property type="entry name" value="SRP54"/>
</dbReference>
<dbReference type="SUPFAM" id="SSF47446">
    <property type="entry name" value="Signal peptide-binding domain"/>
    <property type="match status" value="1"/>
</dbReference>
<accession>A0A0F3GNS5</accession>
<evidence type="ECO:0000256" key="7">
    <source>
        <dbReference type="ARBA" id="ARBA00023274"/>
    </source>
</evidence>
<organism evidence="11 12">
    <name type="scientific">Candidatus Magnetobacterium bavaricum</name>
    <dbReference type="NCBI Taxonomy" id="29290"/>
    <lineage>
        <taxon>Bacteria</taxon>
        <taxon>Pseudomonadati</taxon>
        <taxon>Nitrospirota</taxon>
        <taxon>Thermodesulfovibrionia</taxon>
        <taxon>Thermodesulfovibrionales</taxon>
        <taxon>Candidatus Magnetobacteriaceae</taxon>
        <taxon>Candidatus Magnetobacterium</taxon>
    </lineage>
</organism>
<keyword evidence="3 9" id="KW-0378">Hydrolase</keyword>
<dbReference type="GO" id="GO:0048500">
    <property type="term" value="C:signal recognition particle"/>
    <property type="evidence" value="ECO:0007669"/>
    <property type="project" value="UniProtKB-UniRule"/>
</dbReference>
<comment type="catalytic activity">
    <reaction evidence="8 9">
        <text>GTP + H2O = GDP + phosphate + H(+)</text>
        <dbReference type="Rhea" id="RHEA:19669"/>
        <dbReference type="ChEBI" id="CHEBI:15377"/>
        <dbReference type="ChEBI" id="CHEBI:15378"/>
        <dbReference type="ChEBI" id="CHEBI:37565"/>
        <dbReference type="ChEBI" id="CHEBI:43474"/>
        <dbReference type="ChEBI" id="CHEBI:58189"/>
        <dbReference type="EC" id="3.6.5.4"/>
    </reaction>
</comment>
<feature type="binding site" evidence="9">
    <location>
        <begin position="247"/>
        <end position="250"/>
    </location>
    <ligand>
        <name>GTP</name>
        <dbReference type="ChEBI" id="CHEBI:37565"/>
    </ligand>
</feature>
<dbReference type="EMBL" id="LACI01001827">
    <property type="protein sequence ID" value="KJU83590.1"/>
    <property type="molecule type" value="Genomic_DNA"/>
</dbReference>
<evidence type="ECO:0000259" key="10">
    <source>
        <dbReference type="PROSITE" id="PS00300"/>
    </source>
</evidence>
<dbReference type="InterPro" id="IPR000897">
    <property type="entry name" value="SRP54_GTPase_dom"/>
</dbReference>
<evidence type="ECO:0000256" key="4">
    <source>
        <dbReference type="ARBA" id="ARBA00022884"/>
    </source>
</evidence>
<dbReference type="Proteomes" id="UP000033423">
    <property type="component" value="Unassembled WGS sequence"/>
</dbReference>
<dbReference type="EC" id="3.6.5.4" evidence="9"/>
<gene>
    <name evidence="9" type="primary">ffh</name>
    <name evidence="11" type="ORF">MBAV_004218</name>
</gene>
<dbReference type="SMART" id="SM00382">
    <property type="entry name" value="AAA"/>
    <property type="match status" value="1"/>
</dbReference>
<dbReference type="PANTHER" id="PTHR11564:SF5">
    <property type="entry name" value="SIGNAL RECOGNITION PARTICLE SUBUNIT SRP54"/>
    <property type="match status" value="1"/>
</dbReference>
<dbReference type="Gene3D" id="3.40.50.300">
    <property type="entry name" value="P-loop containing nucleotide triphosphate hydrolases"/>
    <property type="match status" value="1"/>
</dbReference>
<dbReference type="Gene3D" id="1.20.120.140">
    <property type="entry name" value="Signal recognition particle SRP54, nucleotide-binding domain"/>
    <property type="match status" value="1"/>
</dbReference>
<comment type="function">
    <text evidence="9">Involved in targeting and insertion of nascent membrane proteins into the cytoplasmic membrane. Binds to the hydrophobic signal sequence of the ribosome-nascent chain (RNC) as it emerges from the ribosomes. The SRP-RNC complex is then targeted to the cytoplasmic membrane where it interacts with the SRP receptor FtsY.</text>
</comment>
<feature type="binding site" evidence="9">
    <location>
        <begin position="189"/>
        <end position="193"/>
    </location>
    <ligand>
        <name>GTP</name>
        <dbReference type="ChEBI" id="CHEBI:37565"/>
    </ligand>
</feature>
<comment type="subcellular location">
    <subcellularLocation>
        <location evidence="9">Cytoplasm</location>
    </subcellularLocation>
    <text evidence="9">The SRP-RNC complex is targeted to the cytoplasmic membrane.</text>
</comment>
<dbReference type="GO" id="GO:0003924">
    <property type="term" value="F:GTPase activity"/>
    <property type="evidence" value="ECO:0007669"/>
    <property type="project" value="UniProtKB-UniRule"/>
</dbReference>
<keyword evidence="7 9" id="KW-0687">Ribonucleoprotein</keyword>
<dbReference type="Gene3D" id="1.10.260.30">
    <property type="entry name" value="Signal recognition particle, SRP54 subunit, M-domain"/>
    <property type="match status" value="1"/>
</dbReference>
<evidence type="ECO:0000313" key="12">
    <source>
        <dbReference type="Proteomes" id="UP000033423"/>
    </source>
</evidence>
<evidence type="ECO:0000256" key="6">
    <source>
        <dbReference type="ARBA" id="ARBA00023135"/>
    </source>
</evidence>